<evidence type="ECO:0000256" key="1">
    <source>
        <dbReference type="SAM" id="Phobius"/>
    </source>
</evidence>
<accession>A0A0C3BAQ4</accession>
<dbReference type="AlphaFoldDB" id="A0A0C3BAQ4"/>
<dbReference type="Proteomes" id="UP000054097">
    <property type="component" value="Unassembled WGS sequence"/>
</dbReference>
<keyword evidence="1" id="KW-1133">Transmembrane helix</keyword>
<keyword evidence="3" id="KW-1185">Reference proteome</keyword>
<proteinExistence type="predicted"/>
<reference evidence="2 3" key="1">
    <citation type="submission" date="2014-04" db="EMBL/GenBank/DDBJ databases">
        <authorList>
            <consortium name="DOE Joint Genome Institute"/>
            <person name="Kuo A."/>
            <person name="Zuccaro A."/>
            <person name="Kohler A."/>
            <person name="Nagy L.G."/>
            <person name="Floudas D."/>
            <person name="Copeland A."/>
            <person name="Barry K.W."/>
            <person name="Cichocki N."/>
            <person name="Veneault-Fourrey C."/>
            <person name="LaButti K."/>
            <person name="Lindquist E.A."/>
            <person name="Lipzen A."/>
            <person name="Lundell T."/>
            <person name="Morin E."/>
            <person name="Murat C."/>
            <person name="Sun H."/>
            <person name="Tunlid A."/>
            <person name="Henrissat B."/>
            <person name="Grigoriev I.V."/>
            <person name="Hibbett D.S."/>
            <person name="Martin F."/>
            <person name="Nordberg H.P."/>
            <person name="Cantor M.N."/>
            <person name="Hua S.X."/>
        </authorList>
    </citation>
    <scope>NUCLEOTIDE SEQUENCE [LARGE SCALE GENOMIC DNA]</scope>
    <source>
        <strain evidence="2 3">MAFF 305830</strain>
    </source>
</reference>
<dbReference type="EMBL" id="KN824292">
    <property type="protein sequence ID" value="KIM28531.1"/>
    <property type="molecule type" value="Genomic_DNA"/>
</dbReference>
<feature type="transmembrane region" description="Helical" evidence="1">
    <location>
        <begin position="48"/>
        <end position="68"/>
    </location>
</feature>
<keyword evidence="1" id="KW-0472">Membrane</keyword>
<sequence>MSIREVSYATFSSTKKRSRIRCGQQLVSRYGYDGPICNVGARRDMVAYSLHTFSFLFFVIWEIILLTVGDHMEPPQRHSCNMVQPASTAVMFHSDYDGPKSIKLFIKRITGIVVQFHPWSVVGLTCKSRNPAGPVWPFVVRSRNMDFTARSVSRLAVTRATMLALLELSGRVNQKL</sequence>
<keyword evidence="1" id="KW-0812">Transmembrane</keyword>
<gene>
    <name evidence="2" type="ORF">M408DRAFT_136227</name>
</gene>
<evidence type="ECO:0000313" key="2">
    <source>
        <dbReference type="EMBL" id="KIM28531.1"/>
    </source>
</evidence>
<name>A0A0C3BAQ4_SERVB</name>
<protein>
    <submittedName>
        <fullName evidence="2">Uncharacterized protein</fullName>
    </submittedName>
</protein>
<reference evidence="3" key="2">
    <citation type="submission" date="2015-01" db="EMBL/GenBank/DDBJ databases">
        <title>Evolutionary Origins and Diversification of the Mycorrhizal Mutualists.</title>
        <authorList>
            <consortium name="DOE Joint Genome Institute"/>
            <consortium name="Mycorrhizal Genomics Consortium"/>
            <person name="Kohler A."/>
            <person name="Kuo A."/>
            <person name="Nagy L.G."/>
            <person name="Floudas D."/>
            <person name="Copeland A."/>
            <person name="Barry K.W."/>
            <person name="Cichocki N."/>
            <person name="Veneault-Fourrey C."/>
            <person name="LaButti K."/>
            <person name="Lindquist E.A."/>
            <person name="Lipzen A."/>
            <person name="Lundell T."/>
            <person name="Morin E."/>
            <person name="Murat C."/>
            <person name="Riley R."/>
            <person name="Ohm R."/>
            <person name="Sun H."/>
            <person name="Tunlid A."/>
            <person name="Henrissat B."/>
            <person name="Grigoriev I.V."/>
            <person name="Hibbett D.S."/>
            <person name="Martin F."/>
        </authorList>
    </citation>
    <scope>NUCLEOTIDE SEQUENCE [LARGE SCALE GENOMIC DNA]</scope>
    <source>
        <strain evidence="3">MAFF 305830</strain>
    </source>
</reference>
<evidence type="ECO:0000313" key="3">
    <source>
        <dbReference type="Proteomes" id="UP000054097"/>
    </source>
</evidence>
<dbReference type="HOGENOM" id="CLU_1526085_0_0_1"/>
<organism evidence="2 3">
    <name type="scientific">Serendipita vermifera MAFF 305830</name>
    <dbReference type="NCBI Taxonomy" id="933852"/>
    <lineage>
        <taxon>Eukaryota</taxon>
        <taxon>Fungi</taxon>
        <taxon>Dikarya</taxon>
        <taxon>Basidiomycota</taxon>
        <taxon>Agaricomycotina</taxon>
        <taxon>Agaricomycetes</taxon>
        <taxon>Sebacinales</taxon>
        <taxon>Serendipitaceae</taxon>
        <taxon>Serendipita</taxon>
    </lineage>
</organism>